<keyword evidence="6" id="KW-0539">Nucleus</keyword>
<dbReference type="Gene3D" id="1.10.150.110">
    <property type="entry name" value="DNA polymerase beta, N-terminal domain-like"/>
    <property type="match status" value="1"/>
</dbReference>
<dbReference type="InterPro" id="IPR018944">
    <property type="entry name" value="DNA_pol_lambd_fingers_domain"/>
</dbReference>
<dbReference type="Proteomes" id="UP000053617">
    <property type="component" value="Unassembled WGS sequence"/>
</dbReference>
<dbReference type="PRINTS" id="PR00869">
    <property type="entry name" value="DNAPOLX"/>
</dbReference>
<dbReference type="Pfam" id="PF14791">
    <property type="entry name" value="DNA_pol_B_thumb"/>
    <property type="match status" value="1"/>
</dbReference>
<organism evidence="9 10">
    <name type="scientific">Rhinocladiella mackenziei CBS 650.93</name>
    <dbReference type="NCBI Taxonomy" id="1442369"/>
    <lineage>
        <taxon>Eukaryota</taxon>
        <taxon>Fungi</taxon>
        <taxon>Dikarya</taxon>
        <taxon>Ascomycota</taxon>
        <taxon>Pezizomycotina</taxon>
        <taxon>Eurotiomycetes</taxon>
        <taxon>Chaetothyriomycetidae</taxon>
        <taxon>Chaetothyriales</taxon>
        <taxon>Herpotrichiellaceae</taxon>
        <taxon>Rhinocladiella</taxon>
    </lineage>
</organism>
<feature type="compositionally biased region" description="Low complexity" evidence="7">
    <location>
        <begin position="181"/>
        <end position="197"/>
    </location>
</feature>
<evidence type="ECO:0000256" key="2">
    <source>
        <dbReference type="ARBA" id="ARBA00008323"/>
    </source>
</evidence>
<dbReference type="PANTHER" id="PTHR11276">
    <property type="entry name" value="DNA POLYMERASE TYPE-X FAMILY MEMBER"/>
    <property type="match status" value="1"/>
</dbReference>
<dbReference type="InterPro" id="IPR029398">
    <property type="entry name" value="PolB_thumb"/>
</dbReference>
<dbReference type="FunFam" id="3.30.210.10:FF:000005">
    <property type="entry name" value="DNA polymerase IV"/>
    <property type="match status" value="1"/>
</dbReference>
<keyword evidence="4" id="KW-0548">Nucleotidyltransferase</keyword>
<dbReference type="FunFam" id="1.10.150.20:FF:000010">
    <property type="entry name" value="DNA polymerase lambda"/>
    <property type="match status" value="1"/>
</dbReference>
<dbReference type="STRING" id="1442369.A0A0D2IS02"/>
<evidence type="ECO:0000313" key="9">
    <source>
        <dbReference type="EMBL" id="KIX05916.1"/>
    </source>
</evidence>
<keyword evidence="3" id="KW-0808">Transferase</keyword>
<dbReference type="VEuPathDB" id="FungiDB:Z518_03890"/>
<dbReference type="SUPFAM" id="SSF47802">
    <property type="entry name" value="DNA polymerase beta, N-terminal domain-like"/>
    <property type="match status" value="1"/>
</dbReference>
<dbReference type="Pfam" id="PF14792">
    <property type="entry name" value="DNA_pol_B_palm"/>
    <property type="match status" value="1"/>
</dbReference>
<keyword evidence="10" id="KW-1185">Reference proteome</keyword>
<feature type="region of interest" description="Disordered" evidence="7">
    <location>
        <begin position="174"/>
        <end position="246"/>
    </location>
</feature>
<evidence type="ECO:0000256" key="7">
    <source>
        <dbReference type="SAM" id="MobiDB-lite"/>
    </source>
</evidence>
<dbReference type="SUPFAM" id="SSF81585">
    <property type="entry name" value="PsbU/PolX domain-like"/>
    <property type="match status" value="1"/>
</dbReference>
<evidence type="ECO:0000256" key="6">
    <source>
        <dbReference type="ARBA" id="ARBA00023242"/>
    </source>
</evidence>
<dbReference type="GO" id="GO:0003887">
    <property type="term" value="F:DNA-directed DNA polymerase activity"/>
    <property type="evidence" value="ECO:0007669"/>
    <property type="project" value="InterPro"/>
</dbReference>
<dbReference type="GO" id="GO:0046872">
    <property type="term" value="F:metal ion binding"/>
    <property type="evidence" value="ECO:0007669"/>
    <property type="project" value="UniProtKB-KW"/>
</dbReference>
<dbReference type="GO" id="GO:0003677">
    <property type="term" value="F:DNA binding"/>
    <property type="evidence" value="ECO:0007669"/>
    <property type="project" value="InterPro"/>
</dbReference>
<evidence type="ECO:0000256" key="4">
    <source>
        <dbReference type="ARBA" id="ARBA00022695"/>
    </source>
</evidence>
<protein>
    <recommendedName>
        <fullName evidence="8">BRCT domain-containing protein</fullName>
    </recommendedName>
</protein>
<evidence type="ECO:0000256" key="5">
    <source>
        <dbReference type="ARBA" id="ARBA00022723"/>
    </source>
</evidence>
<evidence type="ECO:0000256" key="1">
    <source>
        <dbReference type="ARBA" id="ARBA00004123"/>
    </source>
</evidence>
<dbReference type="Gene3D" id="3.30.210.10">
    <property type="entry name" value="DNA polymerase, thumb domain"/>
    <property type="match status" value="1"/>
</dbReference>
<feature type="region of interest" description="Disordered" evidence="7">
    <location>
        <begin position="77"/>
        <end position="103"/>
    </location>
</feature>
<dbReference type="SUPFAM" id="SSF81301">
    <property type="entry name" value="Nucleotidyltransferase"/>
    <property type="match status" value="1"/>
</dbReference>
<dbReference type="Gene3D" id="3.30.460.10">
    <property type="entry name" value="Beta Polymerase, domain 2"/>
    <property type="match status" value="1"/>
</dbReference>
<dbReference type="GO" id="GO:0006303">
    <property type="term" value="P:double-strand break repair via nonhomologous end joining"/>
    <property type="evidence" value="ECO:0007669"/>
    <property type="project" value="TreeGrafter"/>
</dbReference>
<dbReference type="InterPro" id="IPR022312">
    <property type="entry name" value="DNA_pol_X"/>
</dbReference>
<dbReference type="OrthoDB" id="205514at2759"/>
<dbReference type="Pfam" id="PF10391">
    <property type="entry name" value="DNA_pol_lambd_f"/>
    <property type="match status" value="1"/>
</dbReference>
<dbReference type="Gene3D" id="1.10.150.20">
    <property type="entry name" value="5' to 3' exonuclease, C-terminal subdomain"/>
    <property type="match status" value="1"/>
</dbReference>
<feature type="compositionally biased region" description="Basic residues" evidence="7">
    <location>
        <begin position="220"/>
        <end position="232"/>
    </location>
</feature>
<feature type="compositionally biased region" description="Polar residues" evidence="7">
    <location>
        <begin position="233"/>
        <end position="246"/>
    </location>
</feature>
<dbReference type="SMART" id="SM00483">
    <property type="entry name" value="POLXc"/>
    <property type="match status" value="1"/>
</dbReference>
<keyword evidence="5" id="KW-0479">Metal-binding</keyword>
<dbReference type="InterPro" id="IPR001357">
    <property type="entry name" value="BRCT_dom"/>
</dbReference>
<dbReference type="PANTHER" id="PTHR11276:SF29">
    <property type="entry name" value="DNA POLYMERASE TYPE-X FAMILY PROTEIN POL4"/>
    <property type="match status" value="1"/>
</dbReference>
<comment type="subcellular location">
    <subcellularLocation>
        <location evidence="1">Nucleus</location>
    </subcellularLocation>
</comment>
<dbReference type="GO" id="GO:0005634">
    <property type="term" value="C:nucleus"/>
    <property type="evidence" value="ECO:0007669"/>
    <property type="project" value="UniProtKB-SubCell"/>
</dbReference>
<feature type="region of interest" description="Disordered" evidence="7">
    <location>
        <begin position="558"/>
        <end position="582"/>
    </location>
</feature>
<accession>A0A0D2IS02</accession>
<dbReference type="InterPro" id="IPR043519">
    <property type="entry name" value="NT_sf"/>
</dbReference>
<dbReference type="Pfam" id="PF14716">
    <property type="entry name" value="HHH_8"/>
    <property type="match status" value="1"/>
</dbReference>
<dbReference type="EMBL" id="KN847477">
    <property type="protein sequence ID" value="KIX05916.1"/>
    <property type="molecule type" value="Genomic_DNA"/>
</dbReference>
<comment type="similarity">
    <text evidence="2">Belongs to the DNA polymerase type-X family.</text>
</comment>
<dbReference type="InterPro" id="IPR002054">
    <property type="entry name" value="DNA-dir_DNA_pol_X"/>
</dbReference>
<dbReference type="InterPro" id="IPR010996">
    <property type="entry name" value="HHH_MUS81"/>
</dbReference>
<evidence type="ECO:0000256" key="3">
    <source>
        <dbReference type="ARBA" id="ARBA00022679"/>
    </source>
</evidence>
<dbReference type="GeneID" id="25291961"/>
<feature type="compositionally biased region" description="Polar residues" evidence="7">
    <location>
        <begin position="664"/>
        <end position="693"/>
    </location>
</feature>
<name>A0A0D2IS02_9EURO</name>
<dbReference type="InterPro" id="IPR037160">
    <property type="entry name" value="DNA_Pol_thumb_sf"/>
</dbReference>
<reference evidence="9 10" key="1">
    <citation type="submission" date="2015-01" db="EMBL/GenBank/DDBJ databases">
        <title>The Genome Sequence of Rhinocladiella mackenzie CBS 650.93.</title>
        <authorList>
            <consortium name="The Broad Institute Genomics Platform"/>
            <person name="Cuomo C."/>
            <person name="de Hoog S."/>
            <person name="Gorbushina A."/>
            <person name="Stielow B."/>
            <person name="Teixiera M."/>
            <person name="Abouelleil A."/>
            <person name="Chapman S.B."/>
            <person name="Priest M."/>
            <person name="Young S.K."/>
            <person name="Wortman J."/>
            <person name="Nusbaum C."/>
            <person name="Birren B."/>
        </authorList>
    </citation>
    <scope>NUCLEOTIDE SEQUENCE [LARGE SCALE GENOMIC DNA]</scope>
    <source>
        <strain evidence="9 10">CBS 650.93</strain>
    </source>
</reference>
<evidence type="ECO:0000313" key="10">
    <source>
        <dbReference type="Proteomes" id="UP000053617"/>
    </source>
</evidence>
<sequence length="753" mass="84179">MTALESSHTLNLKSVPPIFILPTHLQPQELHETEDSIFKAGGSLTYDPKEARIFIGRINQKKRAAFELRARGIWTEEATLPEPSQEAHNEGPTRKKRKVSMTEDSVSAAARSISTSPGASVIDTVSLTFPPRPFWPDLTNRILILKISWLEACLKQAKLVPYKPYVIYNAKVISKPTGPMPETGSTSSPSRPTPNVTATILQRAQAEASTLPSSSSPYTSRRRLGNQNRQRKASSSTRASPPTLHRTTTSEMEFLAEHPLPPLPDWASGPNASYACCRSTPIKALNEAFIAQLIKIREARLLTLDDIGVRAYSTSIASISAYPHRIMHTEEITRLPGCDAKIAALWNEWQHSASEDPERYLQTVRDLDNDTDLAHLRIFWNIWGVGPDTARKFYFQYGWRDLDDVVEYGWHSLTRTQQIGVKFYDEFQNKIPRAEVEAIRDVIKRHARDVLDIPRYQFGTKDDVECIVVGGYRRGKELSGDVDVILSHRDENKTQDLVVDVVHSLEAEGWITHTLTLHTMTSDRGQATLPFHGKKRGHSFDSLDKALCVWQDPHFETSSKTTRDVNEGGEGGEEGEVPQRKNPNIHRRVDIIISPWRTIGCAVLGWSGGTTFQRDVRRFVSKAHGWKFDSSGVRDRVSGLVLDLEGPRPRGPEAIEKFRISKGISHSDSSPVPAGSATTKPSKNSTRRSTVGNASKGMKGTKSAPIEINDAESDGGRVEDADMDDADTWHDRERRLMEAMGIGYRPPEERCTN</sequence>
<feature type="compositionally biased region" description="Low complexity" evidence="7">
    <location>
        <begin position="209"/>
        <end position="219"/>
    </location>
</feature>
<dbReference type="RefSeq" id="XP_013273052.1">
    <property type="nucleotide sequence ID" value="XM_013417598.1"/>
</dbReference>
<evidence type="ECO:0000259" key="8">
    <source>
        <dbReference type="PROSITE" id="PS50172"/>
    </source>
</evidence>
<dbReference type="CDD" id="cd00141">
    <property type="entry name" value="NT_POLXc"/>
    <property type="match status" value="1"/>
</dbReference>
<proteinExistence type="inferred from homology"/>
<dbReference type="PROSITE" id="PS50172">
    <property type="entry name" value="BRCT"/>
    <property type="match status" value="1"/>
</dbReference>
<dbReference type="FunFam" id="1.10.150.110:FF:000005">
    <property type="entry name" value="DNA polymerase POL4"/>
    <property type="match status" value="1"/>
</dbReference>
<dbReference type="InterPro" id="IPR027421">
    <property type="entry name" value="DNA_pol_lamdba_lyase_dom_sf"/>
</dbReference>
<dbReference type="InterPro" id="IPR028207">
    <property type="entry name" value="DNA_pol_B_palm_palm"/>
</dbReference>
<dbReference type="HOGENOM" id="CLU_008698_4_1_1"/>
<feature type="domain" description="BRCT" evidence="8">
    <location>
        <begin position="144"/>
        <end position="167"/>
    </location>
</feature>
<feature type="region of interest" description="Disordered" evidence="7">
    <location>
        <begin position="660"/>
        <end position="729"/>
    </location>
</feature>
<dbReference type="AlphaFoldDB" id="A0A0D2IS02"/>
<gene>
    <name evidence="9" type="ORF">Z518_03890</name>
</gene>